<feature type="signal peptide" evidence="7">
    <location>
        <begin position="1"/>
        <end position="18"/>
    </location>
</feature>
<dbReference type="InterPro" id="IPR011707">
    <property type="entry name" value="Cu-oxidase-like_N"/>
</dbReference>
<sequence length="564" mass="62080">MAFRLLTAVAVCASMVTASPQPISASPCAGNTADDRSVWCDYSIDTNYYDVVPDTGVTREYWFELQNITASPDGVARDILTVNGSLPGPTIEADWGDEVIVHVTNSLSTNGTTIHFHGIRQNYTNPSDGVSSITQCPTAPGDTVTYKWRATQYGSSWYHSHFALQAYEGVFGGILIHGPATANYDYDLGNLFMLDWSHQTIDQLANYGNTVGPPTMDNGLINGTNTYTSDNTTVGSRWETTFEAGSSYLLRLVNVAVDTMFDFSIDNHTLEVIAIDFVPIVPYTTTSLAIGMAQRYDVIVKADQADVASDFWLRAYPDAFCSDNANPDNIKGIIHYGSSASTPTTTGYAIDSNDCEDEPLESLVPYLSLDAATSYEVSEQLNTSVTTTTAGWIRWAIGADSFQVYWDDPTILQIFDNVTDFSNTSVAIDIPTPDQWTYLLVENTNAVTHPLHLHGHDFYILGSGDSAYTDNVTMNHSNPPRRDVAMLPADGWLAIAFPADNPGIWLTHCHIAWHTDQGFALQWIERRDEIKALYDETDVREACAAWDAWDKVSGELEDDDDDGI</sequence>
<evidence type="ECO:0000256" key="3">
    <source>
        <dbReference type="ARBA" id="ARBA00022737"/>
    </source>
</evidence>
<keyword evidence="2" id="KW-0479">Metal-binding</keyword>
<evidence type="ECO:0000256" key="6">
    <source>
        <dbReference type="ARBA" id="ARBA00023180"/>
    </source>
</evidence>
<proteinExistence type="inferred from homology"/>
<dbReference type="Pfam" id="PF07732">
    <property type="entry name" value="Cu-oxidase_3"/>
    <property type="match status" value="1"/>
</dbReference>
<comment type="similarity">
    <text evidence="1">Belongs to the multicopper oxidase family.</text>
</comment>
<dbReference type="CDD" id="cd13854">
    <property type="entry name" value="CuRO_1_MaLCC_like"/>
    <property type="match status" value="1"/>
</dbReference>
<evidence type="ECO:0000256" key="7">
    <source>
        <dbReference type="SAM" id="SignalP"/>
    </source>
</evidence>
<dbReference type="GO" id="GO:0005507">
    <property type="term" value="F:copper ion binding"/>
    <property type="evidence" value="ECO:0007669"/>
    <property type="project" value="InterPro"/>
</dbReference>
<dbReference type="InterPro" id="IPR045087">
    <property type="entry name" value="Cu-oxidase_fam"/>
</dbReference>
<keyword evidence="7" id="KW-0732">Signal</keyword>
<dbReference type="OrthoDB" id="2121828at2759"/>
<dbReference type="FunFam" id="2.60.40.420:FF:000038">
    <property type="entry name" value="Extracellular dihydrogeodin oxidase/laccase"/>
    <property type="match status" value="1"/>
</dbReference>
<dbReference type="CDD" id="cd13880">
    <property type="entry name" value="CuRO_2_MaLCC_like"/>
    <property type="match status" value="1"/>
</dbReference>
<protein>
    <recommendedName>
        <fullName evidence="13">Laccase</fullName>
    </recommendedName>
</protein>
<dbReference type="Proteomes" id="UP000803844">
    <property type="component" value="Unassembled WGS sequence"/>
</dbReference>
<evidence type="ECO:0000313" key="12">
    <source>
        <dbReference type="Proteomes" id="UP000803844"/>
    </source>
</evidence>
<evidence type="ECO:0000313" key="11">
    <source>
        <dbReference type="EMBL" id="KAF3761602.1"/>
    </source>
</evidence>
<keyword evidence="4" id="KW-0560">Oxidoreductase</keyword>
<dbReference type="InterPro" id="IPR011706">
    <property type="entry name" value="Cu-oxidase_C"/>
</dbReference>
<keyword evidence="6" id="KW-0325">Glycoprotein</keyword>
<name>A0A9P4XUN3_CRYP1</name>
<feature type="domain" description="Plastocyanin-like" evidence="8">
    <location>
        <begin position="193"/>
        <end position="337"/>
    </location>
</feature>
<evidence type="ECO:0000256" key="5">
    <source>
        <dbReference type="ARBA" id="ARBA00023008"/>
    </source>
</evidence>
<evidence type="ECO:0000259" key="10">
    <source>
        <dbReference type="Pfam" id="PF07732"/>
    </source>
</evidence>
<dbReference type="AlphaFoldDB" id="A0A9P4XUN3"/>
<organism evidence="11 12">
    <name type="scientific">Cryphonectria parasitica (strain ATCC 38755 / EP155)</name>
    <dbReference type="NCBI Taxonomy" id="660469"/>
    <lineage>
        <taxon>Eukaryota</taxon>
        <taxon>Fungi</taxon>
        <taxon>Dikarya</taxon>
        <taxon>Ascomycota</taxon>
        <taxon>Pezizomycotina</taxon>
        <taxon>Sordariomycetes</taxon>
        <taxon>Sordariomycetidae</taxon>
        <taxon>Diaporthales</taxon>
        <taxon>Cryphonectriaceae</taxon>
        <taxon>Cryphonectria-Endothia species complex</taxon>
        <taxon>Cryphonectria</taxon>
    </lineage>
</organism>
<feature type="domain" description="Plastocyanin-like" evidence="9">
    <location>
        <begin position="412"/>
        <end position="527"/>
    </location>
</feature>
<comment type="caution">
    <text evidence="11">The sequence shown here is derived from an EMBL/GenBank/DDBJ whole genome shotgun (WGS) entry which is preliminary data.</text>
</comment>
<keyword evidence="3" id="KW-0677">Repeat</keyword>
<evidence type="ECO:0000256" key="4">
    <source>
        <dbReference type="ARBA" id="ARBA00023002"/>
    </source>
</evidence>
<dbReference type="FunFam" id="2.60.40.420:FF:000021">
    <property type="entry name" value="Extracellular dihydrogeodin oxidase/laccase"/>
    <property type="match status" value="1"/>
</dbReference>
<evidence type="ECO:0000256" key="2">
    <source>
        <dbReference type="ARBA" id="ARBA00022723"/>
    </source>
</evidence>
<reference evidence="11" key="1">
    <citation type="journal article" date="2020" name="Phytopathology">
        <title>Genome sequence of the chestnut blight fungus Cryphonectria parasitica EP155: A fundamental resource for an archetypical invasive plant pathogen.</title>
        <authorList>
            <person name="Crouch J.A."/>
            <person name="Dawe A."/>
            <person name="Aerts A."/>
            <person name="Barry K."/>
            <person name="Churchill A.C.L."/>
            <person name="Grimwood J."/>
            <person name="Hillman B."/>
            <person name="Milgroom M.G."/>
            <person name="Pangilinan J."/>
            <person name="Smith M."/>
            <person name="Salamov A."/>
            <person name="Schmutz J."/>
            <person name="Yadav J."/>
            <person name="Grigoriev I.V."/>
            <person name="Nuss D."/>
        </authorList>
    </citation>
    <scope>NUCLEOTIDE SEQUENCE</scope>
    <source>
        <strain evidence="11">EP155</strain>
    </source>
</reference>
<evidence type="ECO:0008006" key="13">
    <source>
        <dbReference type="Google" id="ProtNLM"/>
    </source>
</evidence>
<dbReference type="EMBL" id="MU032351">
    <property type="protein sequence ID" value="KAF3761602.1"/>
    <property type="molecule type" value="Genomic_DNA"/>
</dbReference>
<dbReference type="Pfam" id="PF07731">
    <property type="entry name" value="Cu-oxidase_2"/>
    <property type="match status" value="1"/>
</dbReference>
<dbReference type="Pfam" id="PF00394">
    <property type="entry name" value="Cu-oxidase"/>
    <property type="match status" value="1"/>
</dbReference>
<gene>
    <name evidence="11" type="ORF">M406DRAFT_342366</name>
</gene>
<dbReference type="PANTHER" id="PTHR11709:SF502">
    <property type="entry name" value="MULTICOPPER OXIDASE"/>
    <property type="match status" value="1"/>
</dbReference>
<keyword evidence="5" id="KW-0186">Copper</keyword>
<dbReference type="GO" id="GO:0016491">
    <property type="term" value="F:oxidoreductase activity"/>
    <property type="evidence" value="ECO:0007669"/>
    <property type="project" value="UniProtKB-KW"/>
</dbReference>
<dbReference type="InterPro" id="IPR008972">
    <property type="entry name" value="Cupredoxin"/>
</dbReference>
<dbReference type="GeneID" id="63838895"/>
<accession>A0A9P4XUN3</accession>
<feature type="chain" id="PRO_5040165001" description="Laccase" evidence="7">
    <location>
        <begin position="19"/>
        <end position="564"/>
    </location>
</feature>
<feature type="domain" description="Plastocyanin-like" evidence="10">
    <location>
        <begin position="66"/>
        <end position="179"/>
    </location>
</feature>
<dbReference type="CDD" id="cd13901">
    <property type="entry name" value="CuRO_3_MaLCC_like"/>
    <property type="match status" value="1"/>
</dbReference>
<dbReference type="RefSeq" id="XP_040772581.1">
    <property type="nucleotide sequence ID" value="XM_040921766.1"/>
</dbReference>
<dbReference type="Gene3D" id="2.60.40.420">
    <property type="entry name" value="Cupredoxins - blue copper proteins"/>
    <property type="match status" value="3"/>
</dbReference>
<dbReference type="SUPFAM" id="SSF49503">
    <property type="entry name" value="Cupredoxins"/>
    <property type="match status" value="3"/>
</dbReference>
<evidence type="ECO:0000259" key="9">
    <source>
        <dbReference type="Pfam" id="PF07731"/>
    </source>
</evidence>
<evidence type="ECO:0000256" key="1">
    <source>
        <dbReference type="ARBA" id="ARBA00010609"/>
    </source>
</evidence>
<dbReference type="InterPro" id="IPR001117">
    <property type="entry name" value="Cu-oxidase_2nd"/>
</dbReference>
<evidence type="ECO:0000259" key="8">
    <source>
        <dbReference type="Pfam" id="PF00394"/>
    </source>
</evidence>
<dbReference type="PANTHER" id="PTHR11709">
    <property type="entry name" value="MULTI-COPPER OXIDASE"/>
    <property type="match status" value="1"/>
</dbReference>
<keyword evidence="12" id="KW-1185">Reference proteome</keyword>